<dbReference type="Proteomes" id="UP001354931">
    <property type="component" value="Unassembled WGS sequence"/>
</dbReference>
<feature type="domain" description="ABC transmembrane type-1" evidence="8">
    <location>
        <begin position="99"/>
        <end position="280"/>
    </location>
</feature>
<comment type="caution">
    <text evidence="9">The sequence shown here is derived from an EMBL/GenBank/DDBJ whole genome shotgun (WGS) entry which is preliminary data.</text>
</comment>
<evidence type="ECO:0000256" key="7">
    <source>
        <dbReference type="SAM" id="Phobius"/>
    </source>
</evidence>
<keyword evidence="3" id="KW-1003">Cell membrane</keyword>
<dbReference type="CDD" id="cd06261">
    <property type="entry name" value="TM_PBP2"/>
    <property type="match status" value="1"/>
</dbReference>
<gene>
    <name evidence="9" type="ORF">OKJ99_11220</name>
</gene>
<dbReference type="InterPro" id="IPR035906">
    <property type="entry name" value="MetI-like_sf"/>
</dbReference>
<keyword evidence="2" id="KW-0813">Transport</keyword>
<comment type="subcellular location">
    <subcellularLocation>
        <location evidence="1">Cell membrane</location>
        <topology evidence="1">Multi-pass membrane protein</topology>
    </subcellularLocation>
</comment>
<dbReference type="SUPFAM" id="SSF161098">
    <property type="entry name" value="MetI-like"/>
    <property type="match status" value="1"/>
</dbReference>
<evidence type="ECO:0000256" key="4">
    <source>
        <dbReference type="ARBA" id="ARBA00022692"/>
    </source>
</evidence>
<evidence type="ECO:0000256" key="2">
    <source>
        <dbReference type="ARBA" id="ARBA00022448"/>
    </source>
</evidence>
<dbReference type="PANTHER" id="PTHR43386">
    <property type="entry name" value="OLIGOPEPTIDE TRANSPORT SYSTEM PERMEASE PROTEIN APPC"/>
    <property type="match status" value="1"/>
</dbReference>
<feature type="transmembrane region" description="Helical" evidence="7">
    <location>
        <begin position="202"/>
        <end position="227"/>
    </location>
</feature>
<keyword evidence="6 7" id="KW-0472">Membrane</keyword>
<dbReference type="Gene3D" id="1.10.3720.10">
    <property type="entry name" value="MetI-like"/>
    <property type="match status" value="1"/>
</dbReference>
<proteinExistence type="predicted"/>
<protein>
    <submittedName>
        <fullName evidence="9">ABC transporter permease</fullName>
    </submittedName>
</protein>
<keyword evidence="4 7" id="KW-0812">Transmembrane</keyword>
<dbReference type="EMBL" id="JAOZYC010000088">
    <property type="protein sequence ID" value="MEB8338071.1"/>
    <property type="molecule type" value="Genomic_DNA"/>
</dbReference>
<name>A0ABU6F597_9ACTN</name>
<keyword evidence="10" id="KW-1185">Reference proteome</keyword>
<reference evidence="9 10" key="1">
    <citation type="submission" date="2022-10" db="EMBL/GenBank/DDBJ databases">
        <authorList>
            <person name="Xie J."/>
            <person name="Shen N."/>
        </authorList>
    </citation>
    <scope>NUCLEOTIDE SEQUENCE [LARGE SCALE GENOMIC DNA]</scope>
    <source>
        <strain evidence="9 10">YIM65594</strain>
    </source>
</reference>
<feature type="transmembrane region" description="Helical" evidence="7">
    <location>
        <begin position="247"/>
        <end position="270"/>
    </location>
</feature>
<organism evidence="9 10">
    <name type="scientific">Streptomyces endophyticus</name>
    <dbReference type="NCBI Taxonomy" id="714166"/>
    <lineage>
        <taxon>Bacteria</taxon>
        <taxon>Bacillati</taxon>
        <taxon>Actinomycetota</taxon>
        <taxon>Actinomycetes</taxon>
        <taxon>Kitasatosporales</taxon>
        <taxon>Streptomycetaceae</taxon>
        <taxon>Streptomyces</taxon>
    </lineage>
</organism>
<keyword evidence="5 7" id="KW-1133">Transmembrane helix</keyword>
<evidence type="ECO:0000256" key="3">
    <source>
        <dbReference type="ARBA" id="ARBA00022475"/>
    </source>
</evidence>
<feature type="transmembrane region" description="Helical" evidence="7">
    <location>
        <begin position="85"/>
        <end position="109"/>
    </location>
</feature>
<feature type="transmembrane region" description="Helical" evidence="7">
    <location>
        <begin position="23"/>
        <end position="41"/>
    </location>
</feature>
<dbReference type="InterPro" id="IPR050366">
    <property type="entry name" value="BP-dependent_transpt_permease"/>
</dbReference>
<feature type="transmembrane region" description="Helical" evidence="7">
    <location>
        <begin position="129"/>
        <end position="154"/>
    </location>
</feature>
<dbReference type="PANTHER" id="PTHR43386:SF25">
    <property type="entry name" value="PEPTIDE ABC TRANSPORTER PERMEASE PROTEIN"/>
    <property type="match status" value="1"/>
</dbReference>
<evidence type="ECO:0000256" key="1">
    <source>
        <dbReference type="ARBA" id="ARBA00004651"/>
    </source>
</evidence>
<sequence>MTALTTSLAPARARPRLRPGLSAAGLFLILVVVAALVPGLLTSHAPDAIRPADFFQPPSAAHWFGTDQNGRDVYTRVVHGAGQSLLIGLAATAISLGLGIVLGLGAALGGRRVDFAVGRVLEVLFAFPGLLLALLFIAVFGTGAVTAAIAVGIGEAAGYARLIRSQATTVVRSGYVEAARGLGHSPARVVRRTVLPNVLRPLAALATLGIGQSVVWASSLSFLGLGAQPPAAEWGAMLADGRTFLQYAWWTSFFPGLFIVLTTLSTTVLGRRLQAWLDTRSS</sequence>
<dbReference type="RefSeq" id="WP_326015800.1">
    <property type="nucleotide sequence ID" value="NZ_JAOZYC010000088.1"/>
</dbReference>
<accession>A0ABU6F597</accession>
<evidence type="ECO:0000313" key="10">
    <source>
        <dbReference type="Proteomes" id="UP001354931"/>
    </source>
</evidence>
<evidence type="ECO:0000313" key="9">
    <source>
        <dbReference type="EMBL" id="MEB8338071.1"/>
    </source>
</evidence>
<dbReference type="Pfam" id="PF00528">
    <property type="entry name" value="BPD_transp_1"/>
    <property type="match status" value="1"/>
</dbReference>
<evidence type="ECO:0000256" key="5">
    <source>
        <dbReference type="ARBA" id="ARBA00022989"/>
    </source>
</evidence>
<evidence type="ECO:0000256" key="6">
    <source>
        <dbReference type="ARBA" id="ARBA00023136"/>
    </source>
</evidence>
<dbReference type="InterPro" id="IPR000515">
    <property type="entry name" value="MetI-like"/>
</dbReference>
<evidence type="ECO:0000259" key="8">
    <source>
        <dbReference type="Pfam" id="PF00528"/>
    </source>
</evidence>